<feature type="domain" description="TNFR-Cys" evidence="5">
    <location>
        <begin position="31"/>
        <end position="74"/>
    </location>
</feature>
<sequence length="406" mass="44602">MRIQDWYIAAAALLTSVAVEMVLSAKVPITSCPLNHYAVLNDEGNGISSCRVCDSCPPGYGVVQPCSPTKNTVCGLCDMGTFSTTVSATASCKPCQTCQSVGMVKECSPISDTVCMEHCPFGEYFDPTTLSCQRCSYCFPDRLYARTARVVDCQRQGLHIDHQCSPLPGADAVGVVHSRVVTADRHRSAAAARRHRGRTVHTSTVDRTAQRAEMNGRRQPAPENQNNNDEAYLDVVPSTIPLFRSTEAPPLFEARPMRPDILFDPSKIETSAKSGVQFTSTNAYDSKDQASGVYIDTTKHDFDPSSIPKSYKQESIIPYYHSLTSTDVVLLIVIVIIVMLISIVITVLSCYCWMSRGKNLHGQKVKAISSKPPSNAWSYQDMMPSSLTEHLIQDTPPQTRKLMTCV</sequence>
<dbReference type="GO" id="GO:0048406">
    <property type="term" value="F:nerve growth factor binding"/>
    <property type="evidence" value="ECO:0000318"/>
    <property type="project" value="GO_Central"/>
</dbReference>
<comment type="caution">
    <text evidence="1">Lacks conserved residue(s) required for the propagation of feature annotation.</text>
</comment>
<feature type="region of interest" description="Disordered" evidence="2">
    <location>
        <begin position="187"/>
        <end position="229"/>
    </location>
</feature>
<feature type="disulfide bond" evidence="1">
    <location>
        <begin position="56"/>
        <end position="74"/>
    </location>
</feature>
<feature type="disulfide bond" evidence="1">
    <location>
        <begin position="53"/>
        <end position="66"/>
    </location>
</feature>
<dbReference type="GO" id="GO:0005886">
    <property type="term" value="C:plasma membrane"/>
    <property type="evidence" value="ECO:0000318"/>
    <property type="project" value="GO_Central"/>
</dbReference>
<feature type="repeat" description="TNFR-Cys" evidence="1">
    <location>
        <begin position="31"/>
        <end position="74"/>
    </location>
</feature>
<keyword evidence="3" id="KW-0812">Transmembrane</keyword>
<evidence type="ECO:0000256" key="1">
    <source>
        <dbReference type="PROSITE-ProRule" id="PRU00206"/>
    </source>
</evidence>
<keyword evidence="4" id="KW-0732">Signal</keyword>
<feature type="transmembrane region" description="Helical" evidence="3">
    <location>
        <begin position="328"/>
        <end position="354"/>
    </location>
</feature>
<dbReference type="Gene3D" id="2.10.50.10">
    <property type="entry name" value="Tumor Necrosis Factor Receptor, subunit A, domain 2"/>
    <property type="match status" value="1"/>
</dbReference>
<dbReference type="AlphaFoldDB" id="A0A7M7NIU7"/>
<dbReference type="OrthoDB" id="10061577at2759"/>
<dbReference type="GO" id="GO:0015026">
    <property type="term" value="F:coreceptor activity"/>
    <property type="evidence" value="ECO:0000318"/>
    <property type="project" value="GO_Central"/>
</dbReference>
<keyword evidence="7" id="KW-1185">Reference proteome</keyword>
<organism evidence="6 7">
    <name type="scientific">Strongylocentrotus purpuratus</name>
    <name type="common">Purple sea urchin</name>
    <dbReference type="NCBI Taxonomy" id="7668"/>
    <lineage>
        <taxon>Eukaryota</taxon>
        <taxon>Metazoa</taxon>
        <taxon>Echinodermata</taxon>
        <taxon>Eleutherozoa</taxon>
        <taxon>Echinozoa</taxon>
        <taxon>Echinoidea</taxon>
        <taxon>Euechinoidea</taxon>
        <taxon>Echinacea</taxon>
        <taxon>Camarodonta</taxon>
        <taxon>Echinidea</taxon>
        <taxon>Strongylocentrotidae</taxon>
        <taxon>Strongylocentrotus</taxon>
    </lineage>
</organism>
<reference evidence="7" key="1">
    <citation type="submission" date="2015-02" db="EMBL/GenBank/DDBJ databases">
        <title>Genome sequencing for Strongylocentrotus purpuratus.</title>
        <authorList>
            <person name="Murali S."/>
            <person name="Liu Y."/>
            <person name="Vee V."/>
            <person name="English A."/>
            <person name="Wang M."/>
            <person name="Skinner E."/>
            <person name="Han Y."/>
            <person name="Muzny D.M."/>
            <person name="Worley K.C."/>
            <person name="Gibbs R.A."/>
        </authorList>
    </citation>
    <scope>NUCLEOTIDE SEQUENCE</scope>
</reference>
<evidence type="ECO:0000256" key="2">
    <source>
        <dbReference type="SAM" id="MobiDB-lite"/>
    </source>
</evidence>
<dbReference type="InterPro" id="IPR001368">
    <property type="entry name" value="TNFR/NGFR_Cys_rich_reg"/>
</dbReference>
<dbReference type="GO" id="GO:0007266">
    <property type="term" value="P:Rho protein signal transduction"/>
    <property type="evidence" value="ECO:0000318"/>
    <property type="project" value="GO_Central"/>
</dbReference>
<dbReference type="SUPFAM" id="SSF57586">
    <property type="entry name" value="TNF receptor-like"/>
    <property type="match status" value="1"/>
</dbReference>
<dbReference type="RefSeq" id="XP_030836402.1">
    <property type="nucleotide sequence ID" value="XM_030980542.1"/>
</dbReference>
<dbReference type="PROSITE" id="PS50050">
    <property type="entry name" value="TNFR_NGFR_2"/>
    <property type="match status" value="2"/>
</dbReference>
<dbReference type="GO" id="GO:0005035">
    <property type="term" value="F:death receptor activity"/>
    <property type="evidence" value="ECO:0000318"/>
    <property type="project" value="GO_Central"/>
</dbReference>
<evidence type="ECO:0000313" key="6">
    <source>
        <dbReference type="EnsemblMetazoa" id="XP_030836402"/>
    </source>
</evidence>
<feature type="signal peptide" evidence="4">
    <location>
        <begin position="1"/>
        <end position="24"/>
    </location>
</feature>
<dbReference type="PANTHER" id="PTHR46605">
    <property type="entry name" value="TUMOR NECROSIS FACTOR RECEPTOR"/>
    <property type="match status" value="1"/>
</dbReference>
<reference evidence="6" key="2">
    <citation type="submission" date="2021-01" db="UniProtKB">
        <authorList>
            <consortium name="EnsemblMetazoa"/>
        </authorList>
    </citation>
    <scope>IDENTIFICATION</scope>
</reference>
<dbReference type="GeneID" id="115922198"/>
<dbReference type="GO" id="GO:0009986">
    <property type="term" value="C:cell surface"/>
    <property type="evidence" value="ECO:0000318"/>
    <property type="project" value="GO_Central"/>
</dbReference>
<keyword evidence="3" id="KW-0472">Membrane</keyword>
<evidence type="ECO:0000256" key="3">
    <source>
        <dbReference type="SAM" id="Phobius"/>
    </source>
</evidence>
<protein>
    <recommendedName>
        <fullName evidence="5">TNFR-Cys domain-containing protein</fullName>
    </recommendedName>
</protein>
<dbReference type="KEGG" id="spu:115922198"/>
<dbReference type="Proteomes" id="UP000007110">
    <property type="component" value="Unassembled WGS sequence"/>
</dbReference>
<name>A0A7M7NIU7_STRPU</name>
<dbReference type="InParanoid" id="A0A7M7NIU7"/>
<dbReference type="InterPro" id="IPR052302">
    <property type="entry name" value="Neurotrophin_rcpt-DD"/>
</dbReference>
<accession>A0A7M7NIU7</accession>
<evidence type="ECO:0000256" key="4">
    <source>
        <dbReference type="SAM" id="SignalP"/>
    </source>
</evidence>
<keyword evidence="1" id="KW-1015">Disulfide bond</keyword>
<keyword evidence="3" id="KW-1133">Transmembrane helix</keyword>
<dbReference type="PROSITE" id="PS00652">
    <property type="entry name" value="TNFR_NGFR_1"/>
    <property type="match status" value="1"/>
</dbReference>
<dbReference type="Pfam" id="PF00020">
    <property type="entry name" value="TNFR_c6"/>
    <property type="match status" value="2"/>
</dbReference>
<feature type="repeat" description="TNFR-Cys" evidence="1">
    <location>
        <begin position="76"/>
        <end position="115"/>
    </location>
</feature>
<proteinExistence type="predicted"/>
<evidence type="ECO:0000259" key="5">
    <source>
        <dbReference type="PROSITE" id="PS50050"/>
    </source>
</evidence>
<dbReference type="EnsemblMetazoa" id="XM_030980542">
    <property type="protein sequence ID" value="XP_030836402"/>
    <property type="gene ID" value="LOC115922198"/>
</dbReference>
<feature type="domain" description="TNFR-Cys" evidence="5">
    <location>
        <begin position="76"/>
        <end position="115"/>
    </location>
</feature>
<feature type="disulfide bond" evidence="1">
    <location>
        <begin position="77"/>
        <end position="92"/>
    </location>
</feature>
<feature type="chain" id="PRO_5029757275" description="TNFR-Cys domain-containing protein" evidence="4">
    <location>
        <begin position="25"/>
        <end position="406"/>
    </location>
</feature>
<evidence type="ECO:0000313" key="7">
    <source>
        <dbReference type="Proteomes" id="UP000007110"/>
    </source>
</evidence>
<dbReference type="PANTHER" id="PTHR46605:SF2">
    <property type="entry name" value="TNFR-CYS DOMAIN-CONTAINING PROTEIN"/>
    <property type="match status" value="1"/>
</dbReference>
<dbReference type="SMART" id="SM00208">
    <property type="entry name" value="TNFR"/>
    <property type="match status" value="3"/>
</dbReference>